<sequence length="163" mass="18078">MLVEHAQVAIDLFVFHGPRHPAAVDELLVALAVVLRPDELLDDVLDLVLVRLERPVLEAHLVRLEAEYRVEDETGGKIVVVGQLLRRHARAGAGDLGQLVQLVAVACVLLLLLLRLVLLLLMLTHMVGILEVSKWKLEVRNCNPPLSVFFGTPTSDAPEEKKR</sequence>
<evidence type="ECO:0000313" key="2">
    <source>
        <dbReference type="EnsemblMetazoa" id="AFAF009282-PA"/>
    </source>
</evidence>
<dbReference type="EMBL" id="AXCN02001228">
    <property type="status" value="NOT_ANNOTATED_CDS"/>
    <property type="molecule type" value="Genomic_DNA"/>
</dbReference>
<reference evidence="3" key="1">
    <citation type="submission" date="2014-01" db="EMBL/GenBank/DDBJ databases">
        <title>The Genome Sequence of Anopheles farauti FAR1 (V2).</title>
        <authorList>
            <consortium name="The Broad Institute Genomics Platform"/>
            <person name="Neafsey D.E."/>
            <person name="Besansky N."/>
            <person name="Howell P."/>
            <person name="Walton C."/>
            <person name="Young S.K."/>
            <person name="Zeng Q."/>
            <person name="Gargeya S."/>
            <person name="Fitzgerald M."/>
            <person name="Haas B."/>
            <person name="Abouelleil A."/>
            <person name="Allen A.W."/>
            <person name="Alvarado L."/>
            <person name="Arachchi H.M."/>
            <person name="Berlin A.M."/>
            <person name="Chapman S.B."/>
            <person name="Gainer-Dewar J."/>
            <person name="Goldberg J."/>
            <person name="Griggs A."/>
            <person name="Gujja S."/>
            <person name="Hansen M."/>
            <person name="Howarth C."/>
            <person name="Imamovic A."/>
            <person name="Ireland A."/>
            <person name="Larimer J."/>
            <person name="McCowan C."/>
            <person name="Murphy C."/>
            <person name="Pearson M."/>
            <person name="Poon T.W."/>
            <person name="Priest M."/>
            <person name="Roberts A."/>
            <person name="Saif S."/>
            <person name="Shea T."/>
            <person name="Sisk P."/>
            <person name="Sykes S."/>
            <person name="Wortman J."/>
            <person name="Nusbaum C."/>
            <person name="Birren B."/>
        </authorList>
    </citation>
    <scope>NUCLEOTIDE SEQUENCE [LARGE SCALE GENOMIC DNA]</scope>
    <source>
        <strain evidence="3">FAR1</strain>
    </source>
</reference>
<name>A0A182QFR6_9DIPT</name>
<proteinExistence type="predicted"/>
<protein>
    <submittedName>
        <fullName evidence="2">Uncharacterized protein</fullName>
    </submittedName>
</protein>
<dbReference type="AlphaFoldDB" id="A0A182QFR6"/>
<feature type="transmembrane region" description="Helical" evidence="1">
    <location>
        <begin position="102"/>
        <end position="130"/>
    </location>
</feature>
<accession>A0A182QFR6</accession>
<keyword evidence="1" id="KW-0812">Transmembrane</keyword>
<organism evidence="2 3">
    <name type="scientific">Anopheles farauti</name>
    <dbReference type="NCBI Taxonomy" id="69004"/>
    <lineage>
        <taxon>Eukaryota</taxon>
        <taxon>Metazoa</taxon>
        <taxon>Ecdysozoa</taxon>
        <taxon>Arthropoda</taxon>
        <taxon>Hexapoda</taxon>
        <taxon>Insecta</taxon>
        <taxon>Pterygota</taxon>
        <taxon>Neoptera</taxon>
        <taxon>Endopterygota</taxon>
        <taxon>Diptera</taxon>
        <taxon>Nematocera</taxon>
        <taxon>Culicoidea</taxon>
        <taxon>Culicidae</taxon>
        <taxon>Anophelinae</taxon>
        <taxon>Anopheles</taxon>
    </lineage>
</organism>
<dbReference type="Proteomes" id="UP000075886">
    <property type="component" value="Unassembled WGS sequence"/>
</dbReference>
<dbReference type="EnsemblMetazoa" id="AFAF009282-RA">
    <property type="protein sequence ID" value="AFAF009282-PA"/>
    <property type="gene ID" value="AFAF009282"/>
</dbReference>
<evidence type="ECO:0000313" key="3">
    <source>
        <dbReference type="Proteomes" id="UP000075886"/>
    </source>
</evidence>
<reference evidence="2" key="2">
    <citation type="submission" date="2020-05" db="UniProtKB">
        <authorList>
            <consortium name="EnsemblMetazoa"/>
        </authorList>
    </citation>
    <scope>IDENTIFICATION</scope>
    <source>
        <strain evidence="2">FAR1</strain>
    </source>
</reference>
<keyword evidence="1" id="KW-0472">Membrane</keyword>
<keyword evidence="1" id="KW-1133">Transmembrane helix</keyword>
<dbReference type="VEuPathDB" id="VectorBase:AFAF009282"/>
<evidence type="ECO:0000256" key="1">
    <source>
        <dbReference type="SAM" id="Phobius"/>
    </source>
</evidence>
<keyword evidence="3" id="KW-1185">Reference proteome</keyword>